<dbReference type="PANTHER" id="PTHR23117">
    <property type="entry name" value="GUANYLATE KINASE-RELATED"/>
    <property type="match status" value="1"/>
</dbReference>
<evidence type="ECO:0000256" key="1">
    <source>
        <dbReference type="ARBA" id="ARBA00005790"/>
    </source>
</evidence>
<dbReference type="Gene3D" id="3.40.50.300">
    <property type="entry name" value="P-loop containing nucleotide triphosphate hydrolases"/>
    <property type="match status" value="1"/>
</dbReference>
<dbReference type="InterPro" id="IPR027417">
    <property type="entry name" value="P-loop_NTPase"/>
</dbReference>
<dbReference type="GO" id="GO:0004385">
    <property type="term" value="F:GMP kinase activity"/>
    <property type="evidence" value="ECO:0007669"/>
    <property type="project" value="TreeGrafter"/>
</dbReference>
<dbReference type="InterPro" id="IPR008145">
    <property type="entry name" value="GK/Ca_channel_bsu"/>
</dbReference>
<organism evidence="5">
    <name type="scientific">marine metagenome</name>
    <dbReference type="NCBI Taxonomy" id="408172"/>
    <lineage>
        <taxon>unclassified sequences</taxon>
        <taxon>metagenomes</taxon>
        <taxon>ecological metagenomes</taxon>
    </lineage>
</organism>
<dbReference type="Pfam" id="PF00625">
    <property type="entry name" value="Guanylate_kin"/>
    <property type="match status" value="1"/>
</dbReference>
<proteinExistence type="inferred from homology"/>
<accession>A0A381NGN8</accession>
<dbReference type="PANTHER" id="PTHR23117:SF13">
    <property type="entry name" value="GUANYLATE KINASE"/>
    <property type="match status" value="1"/>
</dbReference>
<dbReference type="PROSITE" id="PS50052">
    <property type="entry name" value="GUANYLATE_KINASE_2"/>
    <property type="match status" value="1"/>
</dbReference>
<keyword evidence="2" id="KW-0808">Transferase</keyword>
<dbReference type="EMBL" id="UINC01000347">
    <property type="protein sequence ID" value="SUZ53766.1"/>
    <property type="molecule type" value="Genomic_DNA"/>
</dbReference>
<protein>
    <recommendedName>
        <fullName evidence="4">Guanylate kinase-like domain-containing protein</fullName>
    </recommendedName>
</protein>
<evidence type="ECO:0000313" key="5">
    <source>
        <dbReference type="EMBL" id="SUZ53766.1"/>
    </source>
</evidence>
<evidence type="ECO:0000256" key="3">
    <source>
        <dbReference type="ARBA" id="ARBA00022777"/>
    </source>
</evidence>
<evidence type="ECO:0000259" key="4">
    <source>
        <dbReference type="PROSITE" id="PS50052"/>
    </source>
</evidence>
<keyword evidence="3" id="KW-0418">Kinase</keyword>
<gene>
    <name evidence="5" type="ORF">METZ01_LOCUS6620</name>
</gene>
<evidence type="ECO:0000256" key="2">
    <source>
        <dbReference type="ARBA" id="ARBA00022679"/>
    </source>
</evidence>
<dbReference type="SUPFAM" id="SSF52540">
    <property type="entry name" value="P-loop containing nucleoside triphosphate hydrolases"/>
    <property type="match status" value="1"/>
</dbReference>
<sequence>VLLELDVNGTMSVRKLYPNHSYSIFIVPPSIEHLRKRLQNRGSETNEIIEKRLERFNKEMEYKDQFDTLLINDNIQVAINDFIKTINEITKGVN</sequence>
<feature type="domain" description="Guanylate kinase-like" evidence="4">
    <location>
        <begin position="1"/>
        <end position="87"/>
    </location>
</feature>
<feature type="non-terminal residue" evidence="5">
    <location>
        <position position="1"/>
    </location>
</feature>
<dbReference type="InterPro" id="IPR008144">
    <property type="entry name" value="Guanylate_kin-like_dom"/>
</dbReference>
<name>A0A381NGN8_9ZZZZ</name>
<dbReference type="AlphaFoldDB" id="A0A381NGN8"/>
<dbReference type="GO" id="GO:0005829">
    <property type="term" value="C:cytosol"/>
    <property type="evidence" value="ECO:0007669"/>
    <property type="project" value="TreeGrafter"/>
</dbReference>
<reference evidence="5" key="1">
    <citation type="submission" date="2018-05" db="EMBL/GenBank/DDBJ databases">
        <authorList>
            <person name="Lanie J.A."/>
            <person name="Ng W.-L."/>
            <person name="Kazmierczak K.M."/>
            <person name="Andrzejewski T.M."/>
            <person name="Davidsen T.M."/>
            <person name="Wayne K.J."/>
            <person name="Tettelin H."/>
            <person name="Glass J.I."/>
            <person name="Rusch D."/>
            <person name="Podicherti R."/>
            <person name="Tsui H.-C.T."/>
            <person name="Winkler M.E."/>
        </authorList>
    </citation>
    <scope>NUCLEOTIDE SEQUENCE</scope>
</reference>
<comment type="similarity">
    <text evidence="1">Belongs to the guanylate kinase family.</text>
</comment>